<reference evidence="5" key="1">
    <citation type="submission" date="2023-12" db="EMBL/GenBank/DDBJ databases">
        <title>Genome assembly of Anisodus tanguticus.</title>
        <authorList>
            <person name="Wang Y.-J."/>
        </authorList>
    </citation>
    <scope>NUCLEOTIDE SEQUENCE</scope>
    <source>
        <strain evidence="5">KB-2021</strain>
        <tissue evidence="5">Leaf</tissue>
    </source>
</reference>
<gene>
    <name evidence="5" type="ORF">RND71_026960</name>
</gene>
<evidence type="ECO:0000256" key="2">
    <source>
        <dbReference type="ARBA" id="ARBA00023033"/>
    </source>
</evidence>
<dbReference type="PANTHER" id="PTHR45934">
    <property type="entry name" value="FAD/NAD(P)-BINDING OXIDOREDUCTASE FAMILY PROTEIN"/>
    <property type="match status" value="1"/>
</dbReference>
<evidence type="ECO:0000259" key="4">
    <source>
        <dbReference type="Pfam" id="PF01494"/>
    </source>
</evidence>
<evidence type="ECO:0000313" key="6">
    <source>
        <dbReference type="Proteomes" id="UP001291623"/>
    </source>
</evidence>
<keyword evidence="1" id="KW-0560">Oxidoreductase</keyword>
<dbReference type="InterPro" id="IPR002938">
    <property type="entry name" value="FAD-bd"/>
</dbReference>
<dbReference type="InterPro" id="IPR036188">
    <property type="entry name" value="FAD/NAD-bd_sf"/>
</dbReference>
<dbReference type="Pfam" id="PF01494">
    <property type="entry name" value="FAD_binding_3"/>
    <property type="match status" value="1"/>
</dbReference>
<dbReference type="PANTHER" id="PTHR45934:SF8">
    <property type="entry name" value="FAD-DEPENDENT URATE HYDROXYLASE-LIKE ISOFORM X1"/>
    <property type="match status" value="1"/>
</dbReference>
<comment type="similarity">
    <text evidence="3">Belongs to the 3-hydroxybenzoate 6-hydroxylase family.</text>
</comment>
<dbReference type="SUPFAM" id="SSF51905">
    <property type="entry name" value="FAD/NAD(P)-binding domain"/>
    <property type="match status" value="1"/>
</dbReference>
<dbReference type="GO" id="GO:0071949">
    <property type="term" value="F:FAD binding"/>
    <property type="evidence" value="ECO:0007669"/>
    <property type="project" value="InterPro"/>
</dbReference>
<feature type="domain" description="FAD-binding" evidence="4">
    <location>
        <begin position="13"/>
        <end position="334"/>
    </location>
</feature>
<evidence type="ECO:0000313" key="5">
    <source>
        <dbReference type="EMBL" id="KAK4354766.1"/>
    </source>
</evidence>
<keyword evidence="2" id="KW-0503">Monooxygenase</keyword>
<dbReference type="EMBL" id="JAVYJV010000014">
    <property type="protein sequence ID" value="KAK4354766.1"/>
    <property type="molecule type" value="Genomic_DNA"/>
</dbReference>
<dbReference type="Gene3D" id="3.50.50.60">
    <property type="entry name" value="FAD/NAD(P)-binding domain"/>
    <property type="match status" value="1"/>
</dbReference>
<comment type="caution">
    <text evidence="5">The sequence shown here is derived from an EMBL/GenBank/DDBJ whole genome shotgun (WGS) entry which is preliminary data.</text>
</comment>
<evidence type="ECO:0000256" key="3">
    <source>
        <dbReference type="ARBA" id="ARBA00024018"/>
    </source>
</evidence>
<proteinExistence type="inferred from homology"/>
<dbReference type="InterPro" id="IPR044560">
    <property type="entry name" value="MOase"/>
</dbReference>
<evidence type="ECO:0000256" key="1">
    <source>
        <dbReference type="ARBA" id="ARBA00023002"/>
    </source>
</evidence>
<dbReference type="PRINTS" id="PR00420">
    <property type="entry name" value="RNGMNOXGNASE"/>
</dbReference>
<name>A0AAE1RN84_9SOLA</name>
<dbReference type="Proteomes" id="UP001291623">
    <property type="component" value="Unassembled WGS sequence"/>
</dbReference>
<protein>
    <recommendedName>
        <fullName evidence="4">FAD-binding domain-containing protein</fullName>
    </recommendedName>
</protein>
<organism evidence="5 6">
    <name type="scientific">Anisodus tanguticus</name>
    <dbReference type="NCBI Taxonomy" id="243964"/>
    <lineage>
        <taxon>Eukaryota</taxon>
        <taxon>Viridiplantae</taxon>
        <taxon>Streptophyta</taxon>
        <taxon>Embryophyta</taxon>
        <taxon>Tracheophyta</taxon>
        <taxon>Spermatophyta</taxon>
        <taxon>Magnoliopsida</taxon>
        <taxon>eudicotyledons</taxon>
        <taxon>Gunneridae</taxon>
        <taxon>Pentapetalae</taxon>
        <taxon>asterids</taxon>
        <taxon>lamiids</taxon>
        <taxon>Solanales</taxon>
        <taxon>Solanaceae</taxon>
        <taxon>Solanoideae</taxon>
        <taxon>Hyoscyameae</taxon>
        <taxon>Anisodus</taxon>
    </lineage>
</organism>
<dbReference type="GO" id="GO:0004497">
    <property type="term" value="F:monooxygenase activity"/>
    <property type="evidence" value="ECO:0007669"/>
    <property type="project" value="UniProtKB-KW"/>
</dbReference>
<sequence>MQIQKEDMEINEDIVIVGAGVAGLATSLALHRLGVRSIVLESSESLRTTGFALALWTNAWRALDALGVGDSLRQRSLRFTRFQAFSADSGLPTAEISLEANMKPVDYDSRCIKRQEIVETLEKELPPGTIKYSSHVVSIEEESGLVKLVHLADKTVLRTKVLIGCDGVNSKVAKWMGLPKPVDANRSAIRGYVEYPEAHGFEPKFCAYFGGVRFGFLPCDDKSLYWFCTFTPSAVDYDEKIEGSPTKMKQFVLSLASNVSKEAYNILERSSLDSLYCAKLKLRAPWDILKRDNIVKNNTCLVGDALHPMTPDIGQGGCSALEDSVVLARCISEAIFLRKSIKVEKLEEGDDELYTRIKVGLEKYAKERRWRIFSLISTSYLVGLAQESNGKVISYLREKFLAQFTIETMLRMGDFNCGKLLK</sequence>
<accession>A0AAE1RN84</accession>
<keyword evidence="6" id="KW-1185">Reference proteome</keyword>
<dbReference type="AlphaFoldDB" id="A0AAE1RN84"/>